<reference evidence="3" key="1">
    <citation type="submission" date="2011-05" db="EMBL/GenBank/DDBJ databases">
        <authorList>
            <person name="Richards S.R."/>
            <person name="Qu J."/>
            <person name="Jiang H."/>
            <person name="Jhangiani S.N."/>
            <person name="Agravi P."/>
            <person name="Goodspeed R."/>
            <person name="Gross S."/>
            <person name="Mandapat C."/>
            <person name="Jackson L."/>
            <person name="Mathew T."/>
            <person name="Pu L."/>
            <person name="Thornton R."/>
            <person name="Saada N."/>
            <person name="Wilczek-Boney K.B."/>
            <person name="Lee S."/>
            <person name="Kovar C."/>
            <person name="Wu Y."/>
            <person name="Scherer S.E."/>
            <person name="Worley K.C."/>
            <person name="Muzny D.M."/>
            <person name="Gibbs R."/>
        </authorList>
    </citation>
    <scope>NUCLEOTIDE SEQUENCE</scope>
    <source>
        <strain evidence="3">Brora</strain>
    </source>
</reference>
<dbReference type="EMBL" id="JH431359">
    <property type="status" value="NOT_ANNOTATED_CDS"/>
    <property type="molecule type" value="Genomic_DNA"/>
</dbReference>
<keyword evidence="3" id="KW-1185">Reference proteome</keyword>
<evidence type="ECO:0000313" key="2">
    <source>
        <dbReference type="EnsemblMetazoa" id="SMAR003651-PA"/>
    </source>
</evidence>
<keyword evidence="1" id="KW-0732">Signal</keyword>
<evidence type="ECO:0000256" key="1">
    <source>
        <dbReference type="SAM" id="SignalP"/>
    </source>
</evidence>
<proteinExistence type="predicted"/>
<evidence type="ECO:0000313" key="3">
    <source>
        <dbReference type="Proteomes" id="UP000014500"/>
    </source>
</evidence>
<sequence>MIKLVLFMLLLSTMHVCRAANNVTQISEHDLRFSVTESWVQSLQQAYDAYLIFNLDVSNKPLVMHLVVVKKFLTASEKSFNIIKEKTIDTLHELKVIVKLPLENVKKLFNALTKTVILGNRAHEVLLNQKEDVLAGSLSRLVNKIQIALEITSSLIPFTAKNK</sequence>
<name>T1IRF9_STRMM</name>
<protein>
    <submittedName>
        <fullName evidence="2">Uncharacterized protein</fullName>
    </submittedName>
</protein>
<dbReference type="Proteomes" id="UP000014500">
    <property type="component" value="Unassembled WGS sequence"/>
</dbReference>
<feature type="signal peptide" evidence="1">
    <location>
        <begin position="1"/>
        <end position="19"/>
    </location>
</feature>
<dbReference type="AlphaFoldDB" id="T1IRF9"/>
<dbReference type="HOGENOM" id="CLU_1629155_0_0_1"/>
<accession>T1IRF9</accession>
<dbReference type="PhylomeDB" id="T1IRF9"/>
<organism evidence="2 3">
    <name type="scientific">Strigamia maritima</name>
    <name type="common">European centipede</name>
    <name type="synonym">Geophilus maritimus</name>
    <dbReference type="NCBI Taxonomy" id="126957"/>
    <lineage>
        <taxon>Eukaryota</taxon>
        <taxon>Metazoa</taxon>
        <taxon>Ecdysozoa</taxon>
        <taxon>Arthropoda</taxon>
        <taxon>Myriapoda</taxon>
        <taxon>Chilopoda</taxon>
        <taxon>Pleurostigmophora</taxon>
        <taxon>Geophilomorpha</taxon>
        <taxon>Linotaeniidae</taxon>
        <taxon>Strigamia</taxon>
    </lineage>
</organism>
<feature type="chain" id="PRO_5004589990" evidence="1">
    <location>
        <begin position="20"/>
        <end position="163"/>
    </location>
</feature>
<reference evidence="2" key="2">
    <citation type="submission" date="2015-02" db="UniProtKB">
        <authorList>
            <consortium name="EnsemblMetazoa"/>
        </authorList>
    </citation>
    <scope>IDENTIFICATION</scope>
</reference>
<dbReference type="EnsemblMetazoa" id="SMAR003651-RA">
    <property type="protein sequence ID" value="SMAR003651-PA"/>
    <property type="gene ID" value="SMAR003651"/>
</dbReference>